<dbReference type="InterPro" id="IPR022637">
    <property type="entry name" value="DNA_polIII_beta_cen"/>
</dbReference>
<dbReference type="Pfam" id="PF00712">
    <property type="entry name" value="DNA_pol3_beta"/>
    <property type="match status" value="1"/>
</dbReference>
<dbReference type="InterPro" id="IPR022635">
    <property type="entry name" value="DNA_polIII_beta_C"/>
</dbReference>
<dbReference type="GO" id="GO:0009360">
    <property type="term" value="C:DNA polymerase III complex"/>
    <property type="evidence" value="ECO:0007669"/>
    <property type="project" value="InterPro"/>
</dbReference>
<dbReference type="Proteomes" id="UP000177801">
    <property type="component" value="Unassembled WGS sequence"/>
</dbReference>
<dbReference type="GO" id="GO:0008408">
    <property type="term" value="F:3'-5' exonuclease activity"/>
    <property type="evidence" value="ECO:0007669"/>
    <property type="project" value="InterPro"/>
</dbReference>
<dbReference type="GO" id="GO:0006271">
    <property type="term" value="P:DNA strand elongation involved in DNA replication"/>
    <property type="evidence" value="ECO:0007669"/>
    <property type="project" value="TreeGrafter"/>
</dbReference>
<feature type="domain" description="DNA polymerase III beta sliding clamp N-terminal" evidence="10">
    <location>
        <begin position="1"/>
        <end position="119"/>
    </location>
</feature>
<dbReference type="CDD" id="cd00140">
    <property type="entry name" value="beta_clamp"/>
    <property type="match status" value="1"/>
</dbReference>
<dbReference type="NCBIfam" id="TIGR00663">
    <property type="entry name" value="dnan"/>
    <property type="match status" value="1"/>
</dbReference>
<evidence type="ECO:0000256" key="8">
    <source>
        <dbReference type="ARBA" id="ARBA00023125"/>
    </source>
</evidence>
<evidence type="ECO:0000259" key="12">
    <source>
        <dbReference type="Pfam" id="PF02768"/>
    </source>
</evidence>
<dbReference type="Pfam" id="PF02768">
    <property type="entry name" value="DNA_pol3_beta_3"/>
    <property type="match status" value="1"/>
</dbReference>
<name>A0A1G1ZBD4_9BACT</name>
<evidence type="ECO:0000256" key="3">
    <source>
        <dbReference type="ARBA" id="ARBA00022490"/>
    </source>
</evidence>
<keyword evidence="5 9" id="KW-0548">Nucleotidyltransferase</keyword>
<dbReference type="GO" id="GO:0003677">
    <property type="term" value="F:DNA binding"/>
    <property type="evidence" value="ECO:0007669"/>
    <property type="project" value="UniProtKB-UniRule"/>
</dbReference>
<accession>A0A1G1ZBD4</accession>
<reference evidence="13 14" key="1">
    <citation type="journal article" date="2016" name="Nat. Commun.">
        <title>Thousands of microbial genomes shed light on interconnected biogeochemical processes in an aquifer system.</title>
        <authorList>
            <person name="Anantharaman K."/>
            <person name="Brown C.T."/>
            <person name="Hug L.A."/>
            <person name="Sharon I."/>
            <person name="Castelle C.J."/>
            <person name="Probst A.J."/>
            <person name="Thomas B.C."/>
            <person name="Singh A."/>
            <person name="Wilkins M.J."/>
            <person name="Karaoz U."/>
            <person name="Brodie E.L."/>
            <person name="Williams K.H."/>
            <person name="Hubbard S.S."/>
            <person name="Banfield J.F."/>
        </authorList>
    </citation>
    <scope>NUCLEOTIDE SEQUENCE [LARGE SCALE GENOMIC DNA]</scope>
</reference>
<sequence>MKLVLLKNNLKSGLDTAGRAIGSNLNLPVLGSVLIRAEGSQIQVSATNLELAIVKNVFGKVIEGGAAVVPFNTISNIVNNIASERIHLEKTKQGNLELKTDNYTATIQGIDEKEFPIIPKIEKKSGEVQVGTQVFKDSLARVVIAGEVTDLRPEISGVLFKGEASSLRLAATDSFRLAEAKILGNQVKMKDRKPFEVTVPIKTSEELVRVIDDEETVSFYIENNQILFETESTALISRLVEGSFPDYDPIVPKEIDTKISIKKEELINALKLASSFASKSNDVRVKTNDKKVIEIYSSDNAVGENRYLIPAKIDGPAVESIFNWKYLLDGVRATVGKEIMLGLNGSDKPALIKDPGDDSYFYILMPIKPS</sequence>
<comment type="similarity">
    <text evidence="2 9">Belongs to the beta sliding clamp family.</text>
</comment>
<dbReference type="GO" id="GO:0005737">
    <property type="term" value="C:cytoplasm"/>
    <property type="evidence" value="ECO:0007669"/>
    <property type="project" value="UniProtKB-SubCell"/>
</dbReference>
<dbReference type="Gene3D" id="3.70.10.10">
    <property type="match status" value="1"/>
</dbReference>
<evidence type="ECO:0000256" key="4">
    <source>
        <dbReference type="ARBA" id="ARBA00022679"/>
    </source>
</evidence>
<keyword evidence="8" id="KW-0238">DNA-binding</keyword>
<dbReference type="InterPro" id="IPR022634">
    <property type="entry name" value="DNA_polIII_beta_N"/>
</dbReference>
<evidence type="ECO:0000259" key="10">
    <source>
        <dbReference type="Pfam" id="PF00712"/>
    </source>
</evidence>
<comment type="function">
    <text evidence="9">Confers DNA tethering and processivity to DNA polymerases and other proteins. Acts as a clamp, forming a ring around DNA (a reaction catalyzed by the clamp-loading complex) which diffuses in an ATP-independent manner freely and bidirectionally along dsDNA. Initially characterized for its ability to contact the catalytic subunit of DNA polymerase III (Pol III), a complex, multichain enzyme responsible for most of the replicative synthesis in bacteria; Pol III exhibits 3'-5' exonuclease proofreading activity. The beta chain is required for initiation of replication as well as for processivity of DNA replication.</text>
</comment>
<evidence type="ECO:0000259" key="11">
    <source>
        <dbReference type="Pfam" id="PF02767"/>
    </source>
</evidence>
<organism evidence="13 14">
    <name type="scientific">Candidatus Colwellbacteria bacterium RIFCSPLOWO2_12_FULL_46_17</name>
    <dbReference type="NCBI Taxonomy" id="1797695"/>
    <lineage>
        <taxon>Bacteria</taxon>
        <taxon>Candidatus Colwelliibacteriota</taxon>
    </lineage>
</organism>
<evidence type="ECO:0000256" key="9">
    <source>
        <dbReference type="PIRNR" id="PIRNR000804"/>
    </source>
</evidence>
<proteinExistence type="inferred from homology"/>
<gene>
    <name evidence="13" type="ORF">A3G58_00030</name>
</gene>
<protein>
    <recommendedName>
        <fullName evidence="9">Beta sliding clamp</fullName>
    </recommendedName>
</protein>
<keyword evidence="6 9" id="KW-0235">DNA replication</keyword>
<dbReference type="EMBL" id="MHJD01000034">
    <property type="protein sequence ID" value="OGY61961.1"/>
    <property type="molecule type" value="Genomic_DNA"/>
</dbReference>
<dbReference type="InterPro" id="IPR046938">
    <property type="entry name" value="DNA_clamp_sf"/>
</dbReference>
<keyword evidence="4 9" id="KW-0808">Transferase</keyword>
<evidence type="ECO:0000313" key="14">
    <source>
        <dbReference type="Proteomes" id="UP000177801"/>
    </source>
</evidence>
<dbReference type="SMART" id="SM00480">
    <property type="entry name" value="POL3Bc"/>
    <property type="match status" value="1"/>
</dbReference>
<dbReference type="Gene3D" id="3.10.150.10">
    <property type="entry name" value="DNA Polymerase III, subunit A, domain 2"/>
    <property type="match status" value="1"/>
</dbReference>
<comment type="subunit">
    <text evidence="9">Forms a ring-shaped head-to-tail homodimer around DNA.</text>
</comment>
<dbReference type="PANTHER" id="PTHR30478:SF0">
    <property type="entry name" value="BETA SLIDING CLAMP"/>
    <property type="match status" value="1"/>
</dbReference>
<dbReference type="Pfam" id="PF02767">
    <property type="entry name" value="DNA_pol3_beta_2"/>
    <property type="match status" value="1"/>
</dbReference>
<dbReference type="SUPFAM" id="SSF55979">
    <property type="entry name" value="DNA clamp"/>
    <property type="match status" value="3"/>
</dbReference>
<evidence type="ECO:0000256" key="1">
    <source>
        <dbReference type="ARBA" id="ARBA00004496"/>
    </source>
</evidence>
<keyword evidence="3 9" id="KW-0963">Cytoplasm</keyword>
<evidence type="ECO:0000256" key="5">
    <source>
        <dbReference type="ARBA" id="ARBA00022695"/>
    </source>
</evidence>
<feature type="domain" description="DNA polymerase III beta sliding clamp central" evidence="11">
    <location>
        <begin position="130"/>
        <end position="246"/>
    </location>
</feature>
<dbReference type="PANTHER" id="PTHR30478">
    <property type="entry name" value="DNA POLYMERASE III SUBUNIT BETA"/>
    <property type="match status" value="1"/>
</dbReference>
<dbReference type="PIRSF" id="PIRSF000804">
    <property type="entry name" value="DNA_pol_III_b"/>
    <property type="match status" value="1"/>
</dbReference>
<dbReference type="InterPro" id="IPR001001">
    <property type="entry name" value="DNA_polIII_beta"/>
</dbReference>
<comment type="subcellular location">
    <subcellularLocation>
        <location evidence="1 9">Cytoplasm</location>
    </subcellularLocation>
</comment>
<keyword evidence="7 9" id="KW-0239">DNA-directed DNA polymerase</keyword>
<evidence type="ECO:0000256" key="7">
    <source>
        <dbReference type="ARBA" id="ARBA00022932"/>
    </source>
</evidence>
<evidence type="ECO:0000256" key="2">
    <source>
        <dbReference type="ARBA" id="ARBA00010752"/>
    </source>
</evidence>
<comment type="caution">
    <text evidence="13">The sequence shown here is derived from an EMBL/GenBank/DDBJ whole genome shotgun (WGS) entry which is preliminary data.</text>
</comment>
<evidence type="ECO:0000313" key="13">
    <source>
        <dbReference type="EMBL" id="OGY61961.1"/>
    </source>
</evidence>
<evidence type="ECO:0000256" key="6">
    <source>
        <dbReference type="ARBA" id="ARBA00022705"/>
    </source>
</evidence>
<dbReference type="AlphaFoldDB" id="A0A1G1ZBD4"/>
<feature type="domain" description="DNA polymerase III beta sliding clamp C-terminal" evidence="12">
    <location>
        <begin position="250"/>
        <end position="367"/>
    </location>
</feature>
<dbReference type="GO" id="GO:0003887">
    <property type="term" value="F:DNA-directed DNA polymerase activity"/>
    <property type="evidence" value="ECO:0007669"/>
    <property type="project" value="UniProtKB-UniRule"/>
</dbReference>